<keyword evidence="8" id="KW-0808">Transferase</keyword>
<evidence type="ECO:0000256" key="19">
    <source>
        <dbReference type="ARBA" id="ARBA00047847"/>
    </source>
</evidence>
<dbReference type="EMBL" id="MDYQ01000035">
    <property type="protein sequence ID" value="PRP86086.1"/>
    <property type="molecule type" value="Genomic_DNA"/>
</dbReference>
<comment type="subcellular location">
    <subcellularLocation>
        <location evidence="2">Endoplasmic reticulum membrane</location>
        <topology evidence="2">Single-pass type II membrane protein</topology>
    </subcellularLocation>
    <subcellularLocation>
        <location evidence="1">Golgi apparatus membrane</location>
        <topology evidence="1">Single-pass type II membrane protein</topology>
    </subcellularLocation>
</comment>
<keyword evidence="13" id="KW-1133">Transmembrane helix</keyword>
<evidence type="ECO:0000256" key="14">
    <source>
        <dbReference type="ARBA" id="ARBA00023034"/>
    </source>
</evidence>
<accession>A0A2P6NQ48</accession>
<keyword evidence="7" id="KW-0328">Glycosyltransferase</keyword>
<dbReference type="InterPro" id="IPR035992">
    <property type="entry name" value="Ricin_B-like_lectins"/>
</dbReference>
<keyword evidence="12" id="KW-0735">Signal-anchor</keyword>
<protein>
    <recommendedName>
        <fullName evidence="6">protein xylosyltransferase</fullName>
        <ecNumber evidence="6">2.4.2.26</ecNumber>
    </recommendedName>
    <alternativeName>
        <fullName evidence="18">Peptide O-xylosyltransferase</fullName>
    </alternativeName>
</protein>
<evidence type="ECO:0000256" key="2">
    <source>
        <dbReference type="ARBA" id="ARBA00004648"/>
    </source>
</evidence>
<keyword evidence="10" id="KW-0479">Metal-binding</keyword>
<evidence type="ECO:0000256" key="11">
    <source>
        <dbReference type="ARBA" id="ARBA00022824"/>
    </source>
</evidence>
<keyword evidence="16" id="KW-1015">Disulfide bond</keyword>
<dbReference type="GO" id="GO:0046872">
    <property type="term" value="F:metal ion binding"/>
    <property type="evidence" value="ECO:0007669"/>
    <property type="project" value="UniProtKB-KW"/>
</dbReference>
<dbReference type="Gene3D" id="2.80.10.50">
    <property type="match status" value="1"/>
</dbReference>
<evidence type="ECO:0000256" key="16">
    <source>
        <dbReference type="ARBA" id="ARBA00023157"/>
    </source>
</evidence>
<comment type="caution">
    <text evidence="20">The sequence shown here is derived from an EMBL/GenBank/DDBJ whole genome shotgun (WGS) entry which is preliminary data.</text>
</comment>
<keyword evidence="17" id="KW-0325">Glycoprotein</keyword>
<dbReference type="InParanoid" id="A0A2P6NQ48"/>
<sequence length="533" mass="62616">MRRLPLSNKTRVVVLVLFILFYLRLQGHIGSQWQTSHGGSDWGISIKEEKTKRLSIAYLMMVHNEDTVLGATEFITAMNHTDDLFFIHADKNVQNSTYDEMKEYYSKYPNTHLCETRIQGQWARWSQIEVSLAVLRAAMNHTRRWDKAIFVDGSSYPLKKPSHWRDWISSLHYNASYAGPYNPICNFNASDPTKNKCWRTPARCLDLNCTKMSNSPWGAVIVPSVNWVMFPYEFGHHVLNLTVLDAWAKFLWPRPYPDEVFWSSVFWASPWKHWAIDNFHLFTHWNLPCRTYHNKRPSNSPCFLGLSDLDVLYASVHWIGRKISAHDPVKKYLDRFFENEDRALTAAEYVDLMNEEMKGSLQEWITHTDTNYFNFTDHHTMRPPTKTALLNPPAFFRLENQIVTMFLTTEEPFTKVLTAENRNQWLIQRNPDDTFTLRNRVTNTYLGCSSDEELVTTQTDPHDERQRWIITSIDFETPQRRSLGRFWTLKNVGSGRFLECTNCTNKFEPQVMGLSTEQKEAKQMWRILPVKAW</sequence>
<evidence type="ECO:0000256" key="18">
    <source>
        <dbReference type="ARBA" id="ARBA00042865"/>
    </source>
</evidence>
<evidence type="ECO:0000256" key="3">
    <source>
        <dbReference type="ARBA" id="ARBA00004840"/>
    </source>
</evidence>
<evidence type="ECO:0000256" key="7">
    <source>
        <dbReference type="ARBA" id="ARBA00022676"/>
    </source>
</evidence>
<evidence type="ECO:0000256" key="10">
    <source>
        <dbReference type="ARBA" id="ARBA00022723"/>
    </source>
</evidence>
<keyword evidence="21" id="KW-1185">Reference proteome</keyword>
<comment type="similarity">
    <text evidence="5">Belongs to the glycosyltransferase 14 family. XylT subfamily.</text>
</comment>
<evidence type="ECO:0000313" key="20">
    <source>
        <dbReference type="EMBL" id="PRP86086.1"/>
    </source>
</evidence>
<dbReference type="OrthoDB" id="2156316at2759"/>
<dbReference type="InterPro" id="IPR043538">
    <property type="entry name" value="XYLT"/>
</dbReference>
<gene>
    <name evidence="20" type="ORF">PROFUN_03073</name>
</gene>
<dbReference type="GO" id="GO:0005789">
    <property type="term" value="C:endoplasmic reticulum membrane"/>
    <property type="evidence" value="ECO:0007669"/>
    <property type="project" value="UniProtKB-SubCell"/>
</dbReference>
<evidence type="ECO:0000256" key="9">
    <source>
        <dbReference type="ARBA" id="ARBA00022692"/>
    </source>
</evidence>
<comment type="pathway">
    <text evidence="4">Glycan metabolism; heparan sulfate biosynthesis.</text>
</comment>
<dbReference type="GO" id="GO:0030166">
    <property type="term" value="P:proteoglycan biosynthetic process"/>
    <property type="evidence" value="ECO:0007669"/>
    <property type="project" value="InterPro"/>
</dbReference>
<organism evidence="20 21">
    <name type="scientific">Planoprotostelium fungivorum</name>
    <dbReference type="NCBI Taxonomy" id="1890364"/>
    <lineage>
        <taxon>Eukaryota</taxon>
        <taxon>Amoebozoa</taxon>
        <taxon>Evosea</taxon>
        <taxon>Variosea</taxon>
        <taxon>Cavosteliida</taxon>
        <taxon>Cavosteliaceae</taxon>
        <taxon>Planoprotostelium</taxon>
    </lineage>
</organism>
<dbReference type="EC" id="2.4.2.26" evidence="6"/>
<keyword evidence="11" id="KW-0256">Endoplasmic reticulum</keyword>
<evidence type="ECO:0000256" key="8">
    <source>
        <dbReference type="ARBA" id="ARBA00022679"/>
    </source>
</evidence>
<dbReference type="GO" id="GO:0030158">
    <property type="term" value="F:protein xylosyltransferase activity"/>
    <property type="evidence" value="ECO:0007669"/>
    <property type="project" value="UniProtKB-EC"/>
</dbReference>
<dbReference type="STRING" id="1890364.A0A2P6NQ48"/>
<name>A0A2P6NQ48_9EUKA</name>
<evidence type="ECO:0000256" key="4">
    <source>
        <dbReference type="ARBA" id="ARBA00005093"/>
    </source>
</evidence>
<comment type="pathway">
    <text evidence="3">Glycan metabolism; chondroitin sulfate biosynthesis.</text>
</comment>
<comment type="catalytic activity">
    <reaction evidence="19">
        <text>UDP-alpha-D-xylose + L-seryl-[protein] = 3-O-(beta-D-xylosyl)-L-seryl-[protein] + UDP + H(+)</text>
        <dbReference type="Rhea" id="RHEA:50192"/>
        <dbReference type="Rhea" id="RHEA-COMP:9863"/>
        <dbReference type="Rhea" id="RHEA-COMP:12567"/>
        <dbReference type="ChEBI" id="CHEBI:15378"/>
        <dbReference type="ChEBI" id="CHEBI:29999"/>
        <dbReference type="ChEBI" id="CHEBI:57632"/>
        <dbReference type="ChEBI" id="CHEBI:58223"/>
        <dbReference type="ChEBI" id="CHEBI:132085"/>
        <dbReference type="EC" id="2.4.2.26"/>
    </reaction>
</comment>
<reference evidence="20 21" key="1">
    <citation type="journal article" date="2018" name="Genome Biol. Evol.">
        <title>Multiple Roots of Fruiting Body Formation in Amoebozoa.</title>
        <authorList>
            <person name="Hillmann F."/>
            <person name="Forbes G."/>
            <person name="Novohradska S."/>
            <person name="Ferling I."/>
            <person name="Riege K."/>
            <person name="Groth M."/>
            <person name="Westermann M."/>
            <person name="Marz M."/>
            <person name="Spaller T."/>
            <person name="Winckler T."/>
            <person name="Schaap P."/>
            <person name="Glockner G."/>
        </authorList>
    </citation>
    <scope>NUCLEOTIDE SEQUENCE [LARGE SCALE GENOMIC DNA]</scope>
    <source>
        <strain evidence="20 21">Jena</strain>
    </source>
</reference>
<evidence type="ECO:0000313" key="21">
    <source>
        <dbReference type="Proteomes" id="UP000241769"/>
    </source>
</evidence>
<evidence type="ECO:0000256" key="17">
    <source>
        <dbReference type="ARBA" id="ARBA00023180"/>
    </source>
</evidence>
<dbReference type="InterPro" id="IPR003406">
    <property type="entry name" value="Glyco_trans_14"/>
</dbReference>
<dbReference type="SUPFAM" id="SSF50370">
    <property type="entry name" value="Ricin B-like lectins"/>
    <property type="match status" value="1"/>
</dbReference>
<keyword evidence="15" id="KW-0472">Membrane</keyword>
<keyword evidence="14" id="KW-0333">Golgi apparatus</keyword>
<evidence type="ECO:0000256" key="5">
    <source>
        <dbReference type="ARBA" id="ARBA00010195"/>
    </source>
</evidence>
<keyword evidence="9" id="KW-0812">Transmembrane</keyword>
<dbReference type="PANTHER" id="PTHR46025:SF3">
    <property type="entry name" value="XYLOSYLTRANSFERASE OXT"/>
    <property type="match status" value="1"/>
</dbReference>
<dbReference type="Proteomes" id="UP000241769">
    <property type="component" value="Unassembled WGS sequence"/>
</dbReference>
<dbReference type="AlphaFoldDB" id="A0A2P6NQ48"/>
<evidence type="ECO:0000256" key="1">
    <source>
        <dbReference type="ARBA" id="ARBA00004323"/>
    </source>
</evidence>
<dbReference type="Pfam" id="PF02485">
    <property type="entry name" value="Branch"/>
    <property type="match status" value="1"/>
</dbReference>
<evidence type="ECO:0000256" key="13">
    <source>
        <dbReference type="ARBA" id="ARBA00022989"/>
    </source>
</evidence>
<evidence type="ECO:0000256" key="6">
    <source>
        <dbReference type="ARBA" id="ARBA00011972"/>
    </source>
</evidence>
<evidence type="ECO:0000256" key="15">
    <source>
        <dbReference type="ARBA" id="ARBA00023136"/>
    </source>
</evidence>
<dbReference type="PANTHER" id="PTHR46025">
    <property type="entry name" value="XYLOSYLTRANSFERASE OXT"/>
    <property type="match status" value="1"/>
</dbReference>
<proteinExistence type="inferred from homology"/>
<evidence type="ECO:0000256" key="12">
    <source>
        <dbReference type="ARBA" id="ARBA00022968"/>
    </source>
</evidence>
<dbReference type="GO" id="GO:0000139">
    <property type="term" value="C:Golgi membrane"/>
    <property type="evidence" value="ECO:0007669"/>
    <property type="project" value="UniProtKB-SubCell"/>
</dbReference>